<dbReference type="InterPro" id="IPR057147">
    <property type="entry name" value="OB_DEPS-1_3rd"/>
</dbReference>
<feature type="region of interest" description="Disordered" evidence="1">
    <location>
        <begin position="722"/>
        <end position="789"/>
    </location>
</feature>
<protein>
    <submittedName>
        <fullName evidence="5">Uncharacterized protein</fullName>
    </submittedName>
</protein>
<dbReference type="InterPro" id="IPR057143">
    <property type="entry name" value="OB_DEPS-1_2nd"/>
</dbReference>
<feature type="domain" description="P-granule-associated protein DEPS-1 second OB-fold" evidence="4">
    <location>
        <begin position="114"/>
        <end position="190"/>
    </location>
</feature>
<feature type="compositionally biased region" description="Polar residues" evidence="1">
    <location>
        <begin position="561"/>
        <end position="572"/>
    </location>
</feature>
<feature type="compositionally biased region" description="Low complexity" evidence="1">
    <location>
        <begin position="759"/>
        <end position="769"/>
    </location>
</feature>
<dbReference type="Pfam" id="PF24339">
    <property type="entry name" value="OB_DEPS-1_3rd"/>
    <property type="match status" value="1"/>
</dbReference>
<sequence length="789" mass="89492">MNRFRMNGAQNGGGERRTTNLGMIIEECCEGEPNASHFVMSIDNPAGMNEQMHAVPIHRRAFIKETFINDLVADPAKLSKAQKPLILGDIIRWECPDGVNKRGEITTFMREQNCYTTTCKHGQFEIIVGGVRQPDTNRLWCDLLGYVLLSADVVNLILPDVWLDCRIQIEMDSGTRLIRRSFAGVDSVPEGNQHLVMGAPWNAHRPAFAMPLFYDSEDDIVGTSSKHTTIPAEAVNIIGIATSERKLFCPDEKWSKYEFIVPVLDQLRKFELGKVYKFSAFLSEIGPVYLVSNYAPLPNEPATRLTDQGNIWATVKCHDVYRSVWHSKKFGNLDDPLGLLAMYQFTRYASSSLTVGIEDATSSRGKNFRYRIVEFLNEKKEKVDNWMVDNEIKVDCNFAIFIDKDKAFSANYPEVIFYANPNETEDFEVGLRVKFTAVYSKELKKLIILVWAPIKRFDLKVPAVKKFIKDAGASQWMFFVKTSVPRDFPEMLECEEFGLIDDRNVILEVKRPNSYNVWVTWAYEPKKEKYRLARTSFQVVKEGEEEPQDKEGEPLVATEGSMKNPSSRSNAPSEAGFSTHPQPQPPIERMATMSVENRVERADRGRDEEVEGSEANEASISEAAMLRHSHVNELCQELTDIFVAHQSKSVSIENILDCLYFRTEKVCETFDIQFTNKLYTKMLRKMCIIHLAFYFPHYFHYNPYEKMMSISDRALHKFASEKPVDVSDDDDDAGRMLSSLSPDRANGHSVATMIPPPGLSAAGPPSHSGQAQAKLLPAPSRFSLPQVPK</sequence>
<gene>
    <name evidence="5" type="ORF">WR25_09083</name>
</gene>
<evidence type="ECO:0000313" key="6">
    <source>
        <dbReference type="Proteomes" id="UP000218231"/>
    </source>
</evidence>
<dbReference type="Pfam" id="PF24341">
    <property type="entry name" value="OB_DEPS-1_6th"/>
    <property type="match status" value="1"/>
</dbReference>
<feature type="domain" description="P-granule-associated protein DEPS-1 third OB-fold" evidence="2">
    <location>
        <begin position="233"/>
        <end position="295"/>
    </location>
</feature>
<feature type="region of interest" description="Disordered" evidence="1">
    <location>
        <begin position="540"/>
        <end position="618"/>
    </location>
</feature>
<evidence type="ECO:0000259" key="2">
    <source>
        <dbReference type="Pfam" id="PF24339"/>
    </source>
</evidence>
<feature type="compositionally biased region" description="Basic and acidic residues" evidence="1">
    <location>
        <begin position="597"/>
        <end position="607"/>
    </location>
</feature>
<dbReference type="AlphaFoldDB" id="A0A2A2JN23"/>
<feature type="domain" description="P-granule-associated protein DEPS-1 sixth OB-fold" evidence="3">
    <location>
        <begin position="475"/>
        <end position="543"/>
    </location>
</feature>
<dbReference type="InterPro" id="IPR057144">
    <property type="entry name" value="OB_DEPS-1_6th"/>
</dbReference>
<keyword evidence="6" id="KW-1185">Reference proteome</keyword>
<accession>A0A2A2JN23</accession>
<dbReference type="STRING" id="2018661.A0A2A2JN23"/>
<dbReference type="EMBL" id="LIAE01010334">
    <property type="protein sequence ID" value="PAV63047.1"/>
    <property type="molecule type" value="Genomic_DNA"/>
</dbReference>
<comment type="caution">
    <text evidence="5">The sequence shown here is derived from an EMBL/GenBank/DDBJ whole genome shotgun (WGS) entry which is preliminary data.</text>
</comment>
<evidence type="ECO:0000259" key="3">
    <source>
        <dbReference type="Pfam" id="PF24341"/>
    </source>
</evidence>
<proteinExistence type="predicted"/>
<evidence type="ECO:0000256" key="1">
    <source>
        <dbReference type="SAM" id="MobiDB-lite"/>
    </source>
</evidence>
<dbReference type="Proteomes" id="UP000218231">
    <property type="component" value="Unassembled WGS sequence"/>
</dbReference>
<organism evidence="5 6">
    <name type="scientific">Diploscapter pachys</name>
    <dbReference type="NCBI Taxonomy" id="2018661"/>
    <lineage>
        <taxon>Eukaryota</taxon>
        <taxon>Metazoa</taxon>
        <taxon>Ecdysozoa</taxon>
        <taxon>Nematoda</taxon>
        <taxon>Chromadorea</taxon>
        <taxon>Rhabditida</taxon>
        <taxon>Rhabditina</taxon>
        <taxon>Rhabditomorpha</taxon>
        <taxon>Rhabditoidea</taxon>
        <taxon>Rhabditidae</taxon>
        <taxon>Diploscapter</taxon>
    </lineage>
</organism>
<dbReference type="Pfam" id="PF24342">
    <property type="entry name" value="OB_DEPS-1_2nd"/>
    <property type="match status" value="1"/>
</dbReference>
<name>A0A2A2JN23_9BILA</name>
<evidence type="ECO:0000259" key="4">
    <source>
        <dbReference type="Pfam" id="PF24342"/>
    </source>
</evidence>
<evidence type="ECO:0000313" key="5">
    <source>
        <dbReference type="EMBL" id="PAV63047.1"/>
    </source>
</evidence>
<reference evidence="5 6" key="1">
    <citation type="journal article" date="2017" name="Curr. Biol.">
        <title>Genome architecture and evolution of a unichromosomal asexual nematode.</title>
        <authorList>
            <person name="Fradin H."/>
            <person name="Zegar C."/>
            <person name="Gutwein M."/>
            <person name="Lucas J."/>
            <person name="Kovtun M."/>
            <person name="Corcoran D."/>
            <person name="Baugh L.R."/>
            <person name="Kiontke K."/>
            <person name="Gunsalus K."/>
            <person name="Fitch D.H."/>
            <person name="Piano F."/>
        </authorList>
    </citation>
    <scope>NUCLEOTIDE SEQUENCE [LARGE SCALE GENOMIC DNA]</scope>
    <source>
        <strain evidence="5">PF1309</strain>
    </source>
</reference>